<dbReference type="PANTHER" id="PTHR12469">
    <property type="entry name" value="PROTEIN EMI5 HOMOLOG, MITOCHONDRIAL"/>
    <property type="match status" value="1"/>
</dbReference>
<dbReference type="Gene3D" id="1.10.150.250">
    <property type="entry name" value="Flavinator of succinate dehydrogenase"/>
    <property type="match status" value="1"/>
</dbReference>
<dbReference type="InterPro" id="IPR036714">
    <property type="entry name" value="SDH_sf"/>
</dbReference>
<organism evidence="4 5">
    <name type="scientific">Sphingomonas sanxanigenens</name>
    <dbReference type="NCBI Taxonomy" id="397260"/>
    <lineage>
        <taxon>Bacteria</taxon>
        <taxon>Pseudomonadati</taxon>
        <taxon>Pseudomonadota</taxon>
        <taxon>Alphaproteobacteria</taxon>
        <taxon>Sphingomonadales</taxon>
        <taxon>Sphingomonadaceae</taxon>
        <taxon>Sphingomonas</taxon>
    </lineage>
</organism>
<reference evidence="4 5" key="1">
    <citation type="submission" date="2017-08" db="EMBL/GenBank/DDBJ databases">
        <title>Infants hospitalized years apart are colonized by the same room-sourced microbial strains.</title>
        <authorList>
            <person name="Brooks B."/>
            <person name="Olm M.R."/>
            <person name="Firek B.A."/>
            <person name="Baker R."/>
            <person name="Thomas B.C."/>
            <person name="Morowitz M.J."/>
            <person name="Banfield J.F."/>
        </authorList>
    </citation>
    <scope>NUCLEOTIDE SEQUENCE [LARGE SCALE GENOMIC DNA]</scope>
    <source>
        <strain evidence="4">S2_018_000_R2_101</strain>
    </source>
</reference>
<comment type="similarity">
    <text evidence="1">Belongs to the SdhE FAD assembly factor family.</text>
</comment>
<dbReference type="InterPro" id="IPR005631">
    <property type="entry name" value="SDH"/>
</dbReference>
<comment type="caution">
    <text evidence="4">The sequence shown here is derived from an EMBL/GenBank/DDBJ whole genome shotgun (WGS) entry which is preliminary data.</text>
</comment>
<protein>
    <recommendedName>
        <fullName evidence="2">FAD assembly factor SdhE</fullName>
    </recommendedName>
</protein>
<dbReference type="PANTHER" id="PTHR12469:SF2">
    <property type="entry name" value="SUCCINATE DEHYDROGENASE ASSEMBLY FACTOR 2, MITOCHONDRIAL"/>
    <property type="match status" value="1"/>
</dbReference>
<gene>
    <name evidence="4" type="ORF">DI623_05535</name>
</gene>
<evidence type="ECO:0000256" key="3">
    <source>
        <dbReference type="ARBA" id="ARBA00023186"/>
    </source>
</evidence>
<evidence type="ECO:0000256" key="2">
    <source>
        <dbReference type="ARBA" id="ARBA00019418"/>
    </source>
</evidence>
<sequence>MDREARLKRLKFRAWHRGTKEADLMVGGFFDRYAAEWNEAQIAWYEALMNEQDVDIMGWAIGTIPVPPHIEGPMIQAMKRLDYIPIAK</sequence>
<dbReference type="GO" id="GO:0006099">
    <property type="term" value="P:tricarboxylic acid cycle"/>
    <property type="evidence" value="ECO:0007669"/>
    <property type="project" value="TreeGrafter"/>
</dbReference>
<proteinExistence type="inferred from homology"/>
<evidence type="ECO:0000313" key="4">
    <source>
        <dbReference type="EMBL" id="PZO90797.1"/>
    </source>
</evidence>
<dbReference type="Proteomes" id="UP000249066">
    <property type="component" value="Unassembled WGS sequence"/>
</dbReference>
<dbReference type="AlphaFoldDB" id="A0A2W5ACD5"/>
<name>A0A2W5ACD5_9SPHN</name>
<accession>A0A2W5ACD5</accession>
<dbReference type="EMBL" id="QFNN01000020">
    <property type="protein sequence ID" value="PZO90797.1"/>
    <property type="molecule type" value="Genomic_DNA"/>
</dbReference>
<evidence type="ECO:0000256" key="1">
    <source>
        <dbReference type="ARBA" id="ARBA00008571"/>
    </source>
</evidence>
<evidence type="ECO:0000313" key="5">
    <source>
        <dbReference type="Proteomes" id="UP000249066"/>
    </source>
</evidence>
<dbReference type="Pfam" id="PF03937">
    <property type="entry name" value="Sdh5"/>
    <property type="match status" value="1"/>
</dbReference>
<keyword evidence="3" id="KW-0143">Chaperone</keyword>
<dbReference type="SUPFAM" id="SSF109910">
    <property type="entry name" value="YgfY-like"/>
    <property type="match status" value="1"/>
</dbReference>